<dbReference type="Proteomes" id="UP001501727">
    <property type="component" value="Unassembled WGS sequence"/>
</dbReference>
<organism evidence="2 3">
    <name type="scientific">Luteimonas lutimaris</name>
    <dbReference type="NCBI Taxonomy" id="698645"/>
    <lineage>
        <taxon>Bacteria</taxon>
        <taxon>Pseudomonadati</taxon>
        <taxon>Pseudomonadota</taxon>
        <taxon>Gammaproteobacteria</taxon>
        <taxon>Lysobacterales</taxon>
        <taxon>Lysobacteraceae</taxon>
        <taxon>Luteimonas</taxon>
    </lineage>
</organism>
<name>A0ABP7MUN4_9GAMM</name>
<comment type="caution">
    <text evidence="2">The sequence shown here is derived from an EMBL/GenBank/DDBJ whole genome shotgun (WGS) entry which is preliminary data.</text>
</comment>
<evidence type="ECO:0000313" key="2">
    <source>
        <dbReference type="EMBL" id="GAA3930276.1"/>
    </source>
</evidence>
<accession>A0ABP7MUN4</accession>
<evidence type="ECO:0000256" key="1">
    <source>
        <dbReference type="SAM" id="Phobius"/>
    </source>
</evidence>
<keyword evidence="1" id="KW-1133">Transmembrane helix</keyword>
<keyword evidence="1" id="KW-0812">Transmembrane</keyword>
<gene>
    <name evidence="2" type="ORF">GCM10022229_24930</name>
</gene>
<evidence type="ECO:0000313" key="3">
    <source>
        <dbReference type="Proteomes" id="UP001501727"/>
    </source>
</evidence>
<reference evidence="3" key="1">
    <citation type="journal article" date="2019" name="Int. J. Syst. Evol. Microbiol.">
        <title>The Global Catalogue of Microorganisms (GCM) 10K type strain sequencing project: providing services to taxonomists for standard genome sequencing and annotation.</title>
        <authorList>
            <consortium name="The Broad Institute Genomics Platform"/>
            <consortium name="The Broad Institute Genome Sequencing Center for Infectious Disease"/>
            <person name="Wu L."/>
            <person name="Ma J."/>
        </authorList>
    </citation>
    <scope>NUCLEOTIDE SEQUENCE [LARGE SCALE GENOMIC DNA]</scope>
    <source>
        <strain evidence="3">JCM 16916</strain>
    </source>
</reference>
<proteinExistence type="predicted"/>
<dbReference type="RefSeq" id="WP_344760329.1">
    <property type="nucleotide sequence ID" value="NZ_BAAAZU010000027.1"/>
</dbReference>
<dbReference type="EMBL" id="BAAAZU010000027">
    <property type="protein sequence ID" value="GAA3930276.1"/>
    <property type="molecule type" value="Genomic_DNA"/>
</dbReference>
<protein>
    <submittedName>
        <fullName evidence="2">Uncharacterized protein</fullName>
    </submittedName>
</protein>
<sequence>METLLYLAAVLAVALGAAHSVLGERYILIRLFRRNDLPKLFGSSEFTIRTLRFAWHVTTVAWFGFAALLVHAGRGDLTVSGMGPVQDFV</sequence>
<keyword evidence="3" id="KW-1185">Reference proteome</keyword>
<keyword evidence="1" id="KW-0472">Membrane</keyword>
<feature type="transmembrane region" description="Helical" evidence="1">
    <location>
        <begin position="53"/>
        <end position="72"/>
    </location>
</feature>